<dbReference type="PATRIC" id="fig|2234.6.peg.577"/>
<evidence type="ECO:0000313" key="2">
    <source>
        <dbReference type="EMBL" id="KUK06419.1"/>
    </source>
</evidence>
<dbReference type="Proteomes" id="UP000054307">
    <property type="component" value="Unassembled WGS sequence"/>
</dbReference>
<sequence>MRAFVRTRYIGTGTLDDPKRPYLPAEDIFYSVLDLGEKCIAAISGEHHKVEEILQDPEIEVLSDSEVWRIIRSINPQADLEDLAVRDKEIDIIARELGIDPYAVRKSKDKPTVGRRVLHEQEVELMKHICENLGLTREYWDTVAGGGKWTRGLDIELDSKRGRVEAHEFVMGKILKKI</sequence>
<protein>
    <submittedName>
        <fullName evidence="1">Uncharacterized protein</fullName>
    </submittedName>
</protein>
<organism evidence="1 4">
    <name type="scientific">Archaeoglobus fulgidus</name>
    <dbReference type="NCBI Taxonomy" id="2234"/>
    <lineage>
        <taxon>Archaea</taxon>
        <taxon>Methanobacteriati</taxon>
        <taxon>Methanobacteriota</taxon>
        <taxon>Archaeoglobi</taxon>
        <taxon>Archaeoglobales</taxon>
        <taxon>Archaeoglobaceae</taxon>
        <taxon>Archaeoglobus</taxon>
    </lineage>
</organism>
<name>A0A117KLM5_ARCFL</name>
<dbReference type="Proteomes" id="UP000054015">
    <property type="component" value="Unassembled WGS sequence"/>
</dbReference>
<reference evidence="1" key="1">
    <citation type="journal article" date="2015" name="MBio">
        <title>Genome-resolved metagenomic analysis reveals roles for candidate phyla and other microbial community members in biogeochemical transformations in oil reservoirs.</title>
        <authorList>
            <person name="Hu P."/>
            <person name="Tom L."/>
            <person name="Singh A."/>
            <person name="Thomas B.C."/>
            <person name="Baker B.J."/>
            <person name="Piceno Y.M."/>
            <person name="Andersen G.L."/>
            <person name="Banfield J.F."/>
        </authorList>
    </citation>
    <scope>NUCLEOTIDE SEQUENCE [LARGE SCALE GENOMIC DNA]</scope>
    <source>
        <strain evidence="2">49_2300</strain>
        <strain evidence="1">49_95</strain>
    </source>
</reference>
<evidence type="ECO:0000313" key="4">
    <source>
        <dbReference type="Proteomes" id="UP000054307"/>
    </source>
</evidence>
<dbReference type="EMBL" id="LGEQ01000041">
    <property type="protein sequence ID" value="KUJ92940.1"/>
    <property type="molecule type" value="Genomic_DNA"/>
</dbReference>
<dbReference type="EMBL" id="LGEX01000036">
    <property type="protein sequence ID" value="KUK06419.1"/>
    <property type="molecule type" value="Genomic_DNA"/>
</dbReference>
<dbReference type="AlphaFoldDB" id="A0A117KLM5"/>
<evidence type="ECO:0000313" key="1">
    <source>
        <dbReference type="EMBL" id="KUJ92940.1"/>
    </source>
</evidence>
<reference evidence="3 4" key="2">
    <citation type="journal article" date="2015" name="MBio">
        <title>Genome-Resolved Metagenomic Analysis Reveals Roles for Candidate Phyla and Other Microbial Community Members in Biogeochemical Transformations in Oil Reservoirs.</title>
        <authorList>
            <person name="Hu P."/>
            <person name="Tom L."/>
            <person name="Singh A."/>
            <person name="Thomas B.C."/>
            <person name="Baker B.J."/>
            <person name="Piceno Y.M."/>
            <person name="Andersen G.L."/>
            <person name="Banfield J.F."/>
        </authorList>
    </citation>
    <scope>NUCLEOTIDE SEQUENCE [LARGE SCALE GENOMIC DNA]</scope>
</reference>
<accession>A0A117KLM5</accession>
<gene>
    <name evidence="1" type="ORF">XD40_1865</name>
    <name evidence="2" type="ORF">XD48_1346</name>
</gene>
<proteinExistence type="predicted"/>
<comment type="caution">
    <text evidence="1">The sequence shown here is derived from an EMBL/GenBank/DDBJ whole genome shotgun (WGS) entry which is preliminary data.</text>
</comment>
<evidence type="ECO:0000313" key="3">
    <source>
        <dbReference type="Proteomes" id="UP000054015"/>
    </source>
</evidence>